<proteinExistence type="predicted"/>
<dbReference type="RefSeq" id="WP_131295930.1">
    <property type="nucleotide sequence ID" value="NZ_SJKA01000022.1"/>
</dbReference>
<reference evidence="1 2" key="1">
    <citation type="submission" date="2019-02" db="EMBL/GenBank/DDBJ databases">
        <title>Kribbella capetownensis sp. nov. and Kribbella speibonae sp. nov., isolated from soil.</title>
        <authorList>
            <person name="Curtis S.M."/>
            <person name="Norton I."/>
            <person name="Everest G.J."/>
            <person name="Meyers P.R."/>
        </authorList>
    </citation>
    <scope>NUCLEOTIDE SEQUENCE [LARGE SCALE GENOMIC DNA]</scope>
    <source>
        <strain evidence="1 2">DSM 27082</strain>
    </source>
</reference>
<dbReference type="OrthoDB" id="4180547at2"/>
<name>A0A4R0I3N3_9ACTN</name>
<dbReference type="Proteomes" id="UP000292695">
    <property type="component" value="Unassembled WGS sequence"/>
</dbReference>
<protein>
    <submittedName>
        <fullName evidence="1">Uncharacterized protein</fullName>
    </submittedName>
</protein>
<evidence type="ECO:0000313" key="1">
    <source>
        <dbReference type="EMBL" id="TCC19977.1"/>
    </source>
</evidence>
<organism evidence="1 2">
    <name type="scientific">Kribbella sindirgiensis</name>
    <dbReference type="NCBI Taxonomy" id="1124744"/>
    <lineage>
        <taxon>Bacteria</taxon>
        <taxon>Bacillati</taxon>
        <taxon>Actinomycetota</taxon>
        <taxon>Actinomycetes</taxon>
        <taxon>Propionibacteriales</taxon>
        <taxon>Kribbellaceae</taxon>
        <taxon>Kribbella</taxon>
    </lineage>
</organism>
<dbReference type="AlphaFoldDB" id="A0A4R0I3N3"/>
<accession>A0A4R0I3N3</accession>
<dbReference type="EMBL" id="SJKA01000022">
    <property type="protein sequence ID" value="TCC19977.1"/>
    <property type="molecule type" value="Genomic_DNA"/>
</dbReference>
<keyword evidence="2" id="KW-1185">Reference proteome</keyword>
<gene>
    <name evidence="1" type="ORF">E0H50_37775</name>
</gene>
<sequence length="144" mass="15631">MSSPFNKPSGGSGSFFTPAKHVSDLALIIEAKSVRRDVPNTFNGVTTNRDEVTADITVFRNSQNIETRTPHEVMKNAIIHSSVLAKEAETNIGTPLLAKVAKPSGKNYYAFLEVPADIEAAVAEYFEKRESALADAMADVPDFD</sequence>
<comment type="caution">
    <text evidence="1">The sequence shown here is derived from an EMBL/GenBank/DDBJ whole genome shotgun (WGS) entry which is preliminary data.</text>
</comment>
<evidence type="ECO:0000313" key="2">
    <source>
        <dbReference type="Proteomes" id="UP000292695"/>
    </source>
</evidence>